<dbReference type="OrthoDB" id="3826919at2"/>
<keyword evidence="3" id="KW-1185">Reference proteome</keyword>
<dbReference type="EMBL" id="CP016282">
    <property type="protein sequence ID" value="ANP74174.1"/>
    <property type="molecule type" value="Genomic_DNA"/>
</dbReference>
<organism evidence="2 3">
    <name type="scientific">Cryobacterium arcticum</name>
    <dbReference type="NCBI Taxonomy" id="670052"/>
    <lineage>
        <taxon>Bacteria</taxon>
        <taxon>Bacillati</taxon>
        <taxon>Actinomycetota</taxon>
        <taxon>Actinomycetes</taxon>
        <taxon>Micrococcales</taxon>
        <taxon>Microbacteriaceae</taxon>
        <taxon>Cryobacterium</taxon>
    </lineage>
</organism>
<dbReference type="KEGG" id="cart:PA27867_3244"/>
<evidence type="ECO:0000256" key="1">
    <source>
        <dbReference type="SAM" id="MobiDB-lite"/>
    </source>
</evidence>
<evidence type="ECO:0008006" key="4">
    <source>
        <dbReference type="Google" id="ProtNLM"/>
    </source>
</evidence>
<dbReference type="Proteomes" id="UP000092582">
    <property type="component" value="Chromosome 1"/>
</dbReference>
<evidence type="ECO:0000313" key="2">
    <source>
        <dbReference type="EMBL" id="ANP74174.1"/>
    </source>
</evidence>
<gene>
    <name evidence="2" type="ORF">PA27867_3244</name>
</gene>
<dbReference type="STRING" id="670052.PA27867_3244"/>
<sequence length="172" mass="18409">MTGANLLDQPETLLPAEPEVTEALSRTGMQDIATVVAAHPKSSLAWAALADVTHSQGRLLEAYAYARVGYHRGLDALRKAGWRGQGPIPWSHAPNRGVLRALFALRRAAAEIGETDEFERLTEFLNGADATVIPLLRSESDDSQKFPAAPPAVSPGEDPAPPTAAFFIQGEN</sequence>
<dbReference type="PATRIC" id="fig|670052.7.peg.3337"/>
<feature type="region of interest" description="Disordered" evidence="1">
    <location>
        <begin position="139"/>
        <end position="162"/>
    </location>
</feature>
<protein>
    <recommendedName>
        <fullName evidence="4">DUF3151 domain-containing protein</fullName>
    </recommendedName>
</protein>
<dbReference type="InterPro" id="IPR014487">
    <property type="entry name" value="DUF3151"/>
</dbReference>
<dbReference type="Pfam" id="PF11349">
    <property type="entry name" value="DUF3151"/>
    <property type="match status" value="1"/>
</dbReference>
<name>A0A1B1BNM6_9MICO</name>
<reference evidence="2 3" key="1">
    <citation type="submission" date="2016-06" db="EMBL/GenBank/DDBJ databases">
        <title>Genome sequencing of Cryobacterium arcticum PAMC 27867.</title>
        <authorList>
            <person name="Lee J."/>
            <person name="Kim O.-S."/>
        </authorList>
    </citation>
    <scope>NUCLEOTIDE SEQUENCE [LARGE SCALE GENOMIC DNA]</scope>
    <source>
        <strain evidence="2 3">PAMC 27867</strain>
    </source>
</reference>
<accession>A0A1B1BNM6</accession>
<evidence type="ECO:0000313" key="3">
    <source>
        <dbReference type="Proteomes" id="UP000092582"/>
    </source>
</evidence>
<dbReference type="AlphaFoldDB" id="A0A1B1BNM6"/>
<proteinExistence type="predicted"/>
<feature type="compositionally biased region" description="Pro residues" evidence="1">
    <location>
        <begin position="148"/>
        <end position="162"/>
    </location>
</feature>